<dbReference type="PROSITE" id="PS52016">
    <property type="entry name" value="TONB_DEPENDENT_REC_3"/>
    <property type="match status" value="1"/>
</dbReference>
<dbReference type="GO" id="GO:0015344">
    <property type="term" value="F:siderophore uptake transmembrane transporter activity"/>
    <property type="evidence" value="ECO:0007669"/>
    <property type="project" value="TreeGrafter"/>
</dbReference>
<evidence type="ECO:0000313" key="18">
    <source>
        <dbReference type="Proteomes" id="UP000529795"/>
    </source>
</evidence>
<comment type="subcellular location">
    <subcellularLocation>
        <location evidence="1 12">Cell outer membrane</location>
        <topology evidence="1 12">Multi-pass membrane protein</topology>
    </subcellularLocation>
</comment>
<dbReference type="GO" id="GO:0009279">
    <property type="term" value="C:cell outer membrane"/>
    <property type="evidence" value="ECO:0007669"/>
    <property type="project" value="UniProtKB-SubCell"/>
</dbReference>
<dbReference type="CDD" id="cd01347">
    <property type="entry name" value="ligand_gated_channel"/>
    <property type="match status" value="1"/>
</dbReference>
<feature type="signal peptide" evidence="14">
    <location>
        <begin position="1"/>
        <end position="21"/>
    </location>
</feature>
<feature type="chain" id="PRO_5032294389" evidence="14">
    <location>
        <begin position="22"/>
        <end position="799"/>
    </location>
</feature>
<evidence type="ECO:0000256" key="10">
    <source>
        <dbReference type="ARBA" id="ARBA00023170"/>
    </source>
</evidence>
<keyword evidence="6 14" id="KW-0732">Signal</keyword>
<evidence type="ECO:0000256" key="11">
    <source>
        <dbReference type="ARBA" id="ARBA00023237"/>
    </source>
</evidence>
<evidence type="ECO:0000256" key="12">
    <source>
        <dbReference type="PROSITE-ProRule" id="PRU01360"/>
    </source>
</evidence>
<proteinExistence type="inferred from homology"/>
<evidence type="ECO:0000259" key="15">
    <source>
        <dbReference type="Pfam" id="PF00593"/>
    </source>
</evidence>
<keyword evidence="3 12" id="KW-0813">Transport</keyword>
<dbReference type="InterPro" id="IPR000531">
    <property type="entry name" value="Beta-barrel_TonB"/>
</dbReference>
<reference evidence="17 18" key="1">
    <citation type="submission" date="2020-08" db="EMBL/GenBank/DDBJ databases">
        <title>Genomic Encyclopedia of Type Strains, Phase IV (KMG-IV): sequencing the most valuable type-strain genomes for metagenomic binning, comparative biology and taxonomic classification.</title>
        <authorList>
            <person name="Goeker M."/>
        </authorList>
    </citation>
    <scope>NUCLEOTIDE SEQUENCE [LARGE SCALE GENOMIC DNA]</scope>
    <source>
        <strain evidence="17 18">YC6723</strain>
    </source>
</reference>
<feature type="domain" description="TonB-dependent receptor plug" evidence="16">
    <location>
        <begin position="72"/>
        <end position="171"/>
    </location>
</feature>
<comment type="caution">
    <text evidence="17">The sequence shown here is derived from an EMBL/GenBank/DDBJ whole genome shotgun (WGS) entry which is preliminary data.</text>
</comment>
<dbReference type="RefSeq" id="WP_183985102.1">
    <property type="nucleotide sequence ID" value="NZ_JACIEV010000006.1"/>
</dbReference>
<dbReference type="GO" id="GO:0015891">
    <property type="term" value="P:siderophore transport"/>
    <property type="evidence" value="ECO:0007669"/>
    <property type="project" value="UniProtKB-ARBA"/>
</dbReference>
<evidence type="ECO:0000256" key="13">
    <source>
        <dbReference type="RuleBase" id="RU003357"/>
    </source>
</evidence>
<keyword evidence="4 12" id="KW-1134">Transmembrane beta strand</keyword>
<feature type="domain" description="TonB-dependent receptor-like beta-barrel" evidence="15">
    <location>
        <begin position="248"/>
        <end position="758"/>
    </location>
</feature>
<dbReference type="Pfam" id="PF00593">
    <property type="entry name" value="TonB_dep_Rec_b-barrel"/>
    <property type="match status" value="1"/>
</dbReference>
<dbReference type="InterPro" id="IPR036942">
    <property type="entry name" value="Beta-barrel_TonB_sf"/>
</dbReference>
<dbReference type="InterPro" id="IPR037066">
    <property type="entry name" value="Plug_dom_sf"/>
</dbReference>
<dbReference type="InterPro" id="IPR012910">
    <property type="entry name" value="Plug_dom"/>
</dbReference>
<evidence type="ECO:0000256" key="1">
    <source>
        <dbReference type="ARBA" id="ARBA00004571"/>
    </source>
</evidence>
<accession>A0A840F974</accession>
<evidence type="ECO:0000259" key="16">
    <source>
        <dbReference type="Pfam" id="PF07715"/>
    </source>
</evidence>
<evidence type="ECO:0000256" key="9">
    <source>
        <dbReference type="ARBA" id="ARBA00023136"/>
    </source>
</evidence>
<keyword evidence="11 12" id="KW-0998">Cell outer membrane</keyword>
<protein>
    <submittedName>
        <fullName evidence="17">Catecholate siderophore receptor</fullName>
    </submittedName>
</protein>
<dbReference type="AlphaFoldDB" id="A0A840F974"/>
<evidence type="ECO:0000256" key="8">
    <source>
        <dbReference type="ARBA" id="ARBA00023077"/>
    </source>
</evidence>
<evidence type="ECO:0000256" key="3">
    <source>
        <dbReference type="ARBA" id="ARBA00022448"/>
    </source>
</evidence>
<keyword evidence="8 13" id="KW-0798">TonB box</keyword>
<dbReference type="PANTHER" id="PTHR32552">
    <property type="entry name" value="FERRICHROME IRON RECEPTOR-RELATED"/>
    <property type="match status" value="1"/>
</dbReference>
<evidence type="ECO:0000313" key="17">
    <source>
        <dbReference type="EMBL" id="MBB4154520.1"/>
    </source>
</evidence>
<sequence>MSHSFLALSCVGVLASAPAMAASVDDAAARGASAATTTADQNRTGERDVIVTGQREKPVATVESPKATSALLDTPQTITVVSEQTIRKQNLQTLRDVLQTIPGITFGAGEGGGGYGDSINLRGYSANNDITIDGVRDSAQYSRTDPFNLQQVEVYNGANSVFNGAGSVGGTINLVSKVPTPDTLTIAQAAVGTDDYYRAALDSNVRVSDLAAVRVNAMYHRNDVPGRDVERFERWGVAPSVTLGIGGPTSLTLGYVHQEDRNTPIYGVPYLVNGVVDGVLPGIDRSDYFGIANLDRQDITIDRVTATFRHAFDAHLSIRNLARWQRVGQYSVTSAPQGIFCLLSTGRQPVTATANGTIGAACPSNVPPGYYLPSGPRGLTRDQENQLLYDQLDLRHEAGRKGGFHNILNLGVAGTIEDYRITQGSLLRNADGSAVSPLPLIEIARPNTNYTGPITPTITAQSRSETRNLAIYAFDTLELNRFVELNGGVRYENQRASFHALPLAVVPPGSTQLTALQQRRQVSDENLFSWRVGAVVHPVRDVSVYAGVANAKTPSSQTVRLGCGVPASANAADPCAVAPETARNYEAGIKAGLFHRKLEVTAAVFRNERTNFRVPSNDPALPASLQVLDGRSRVDGIALGVSGNVTRSWTVFANYTYLDGKVLQSISNRDKAAGVIDIQAGRQLVQTPEHSGSLFTTYKLPFGLELGYGLTYQGKFSTNLPVAANLVEFQAPSYLIHRAFLAYTVAPQWTLQLNVQNLTDKRYLTGVRNNVNATTGVVSAGWATPGDRRQTVLSLFHSF</sequence>
<dbReference type="PANTHER" id="PTHR32552:SF83">
    <property type="entry name" value="BLR3904 PROTEIN"/>
    <property type="match status" value="1"/>
</dbReference>
<evidence type="ECO:0000256" key="6">
    <source>
        <dbReference type="ARBA" id="ARBA00022729"/>
    </source>
</evidence>
<dbReference type="InterPro" id="IPR039426">
    <property type="entry name" value="TonB-dep_rcpt-like"/>
</dbReference>
<keyword evidence="18" id="KW-1185">Reference proteome</keyword>
<keyword evidence="7" id="KW-0406">Ion transport</keyword>
<dbReference type="EMBL" id="JACIEV010000006">
    <property type="protein sequence ID" value="MBB4154520.1"/>
    <property type="molecule type" value="Genomic_DNA"/>
</dbReference>
<dbReference type="Gene3D" id="2.170.130.10">
    <property type="entry name" value="TonB-dependent receptor, plug domain"/>
    <property type="match status" value="1"/>
</dbReference>
<keyword evidence="9 12" id="KW-0472">Membrane</keyword>
<keyword evidence="10 17" id="KW-0675">Receptor</keyword>
<dbReference type="Proteomes" id="UP000529795">
    <property type="component" value="Unassembled WGS sequence"/>
</dbReference>
<organism evidence="17 18">
    <name type="scientific">Sphingomonas jinjuensis</name>
    <dbReference type="NCBI Taxonomy" id="535907"/>
    <lineage>
        <taxon>Bacteria</taxon>
        <taxon>Pseudomonadati</taxon>
        <taxon>Pseudomonadota</taxon>
        <taxon>Alphaproteobacteria</taxon>
        <taxon>Sphingomonadales</taxon>
        <taxon>Sphingomonadaceae</taxon>
        <taxon>Sphingomonas</taxon>
    </lineage>
</organism>
<evidence type="ECO:0000256" key="5">
    <source>
        <dbReference type="ARBA" id="ARBA00022692"/>
    </source>
</evidence>
<dbReference type="Pfam" id="PF07715">
    <property type="entry name" value="Plug"/>
    <property type="match status" value="1"/>
</dbReference>
<keyword evidence="5 12" id="KW-0812">Transmembrane</keyword>
<dbReference type="FunFam" id="2.170.130.10:FF:000001">
    <property type="entry name" value="Catecholate siderophore TonB-dependent receptor"/>
    <property type="match status" value="1"/>
</dbReference>
<name>A0A840F974_9SPHN</name>
<dbReference type="Gene3D" id="2.40.170.20">
    <property type="entry name" value="TonB-dependent receptor, beta-barrel domain"/>
    <property type="match status" value="1"/>
</dbReference>
<gene>
    <name evidence="17" type="ORF">GGQ80_002433</name>
</gene>
<evidence type="ECO:0000256" key="2">
    <source>
        <dbReference type="ARBA" id="ARBA00009810"/>
    </source>
</evidence>
<dbReference type="SUPFAM" id="SSF56935">
    <property type="entry name" value="Porins"/>
    <property type="match status" value="1"/>
</dbReference>
<evidence type="ECO:0000256" key="7">
    <source>
        <dbReference type="ARBA" id="ARBA00023065"/>
    </source>
</evidence>
<evidence type="ECO:0000256" key="14">
    <source>
        <dbReference type="SAM" id="SignalP"/>
    </source>
</evidence>
<evidence type="ECO:0000256" key="4">
    <source>
        <dbReference type="ARBA" id="ARBA00022452"/>
    </source>
</evidence>
<comment type="similarity">
    <text evidence="2 12 13">Belongs to the TonB-dependent receptor family.</text>
</comment>